<sequence length="498" mass="56348">MYKEHEALRYRRFNVDALKEEVKRSTGGLDVVRISKWAEGRSNKVFRVQLSDGREVIARIPMPLAGPPHVVTASEVATMSFLRNRLGLTQVPNIISWSSQASKTAVGAEFIIMDLAGGIELADVWDKLTINQKARVVSEWVKFETKVIHAFERGGYGSLYFRQDVPSDVARDVFLPNSSQPDSDYVLGPSVSQQGYWKDECIVPEDLIPQHGPWPDVLSYLKSITIQERYWIEKMAKRPTRKRPHPSIELVRKVAQYFIPSDERLLRPTMTLRDSHMYNIFISEEALARGDIEITSVIDWQHTTILPLYLAADAPRFIGYDTPKPGENEAEFTKEKKFLMAVYHASYADTGADLAWATALSVGVPRPTPQVMPFAARTCWHAGYVDLKKELIRVSLDWQKIAPAVECPLSSEGYTEQDLAQVRKDQAMWYAAHARRVAIEEEIGLRGDKSVTPDCFRAAVKTDQRLFDAWKAGLDLQELGNVNPAEIWPIGRDSLKST</sequence>
<evidence type="ECO:0000256" key="6">
    <source>
        <dbReference type="ARBA" id="ARBA00031849"/>
    </source>
</evidence>
<dbReference type="AlphaFoldDB" id="A0A409W6K8"/>
<dbReference type="Proteomes" id="UP000284842">
    <property type="component" value="Unassembled WGS sequence"/>
</dbReference>
<proteinExistence type="inferred from homology"/>
<evidence type="ECO:0000256" key="1">
    <source>
        <dbReference type="ARBA" id="ARBA00004173"/>
    </source>
</evidence>
<evidence type="ECO:0000256" key="4">
    <source>
        <dbReference type="ARBA" id="ARBA00022946"/>
    </source>
</evidence>
<evidence type="ECO:0000256" key="3">
    <source>
        <dbReference type="ARBA" id="ARBA00016197"/>
    </source>
</evidence>
<dbReference type="PANTHER" id="PTHR36091:SF1">
    <property type="entry name" value="ALTERED INHERITANCE OF MITOCHONDRIA PROTEIN 9, MITOCHONDRIAL"/>
    <property type="match status" value="1"/>
</dbReference>
<evidence type="ECO:0000313" key="7">
    <source>
        <dbReference type="EMBL" id="PPQ74095.1"/>
    </source>
</evidence>
<dbReference type="PANTHER" id="PTHR36091">
    <property type="entry name" value="ALTERED INHERITANCE OF MITOCHONDRIA PROTEIN 9, MITOCHONDRIAL"/>
    <property type="match status" value="1"/>
</dbReference>
<protein>
    <recommendedName>
        <fullName evidence="3">Altered inheritance of mitochondria protein 9, mitochondrial</fullName>
    </recommendedName>
    <alternativeName>
        <fullName evidence="6">Found in mitochondrial proteome protein 29</fullName>
    </alternativeName>
</protein>
<dbReference type="EMBL" id="NHTK01005777">
    <property type="protein sequence ID" value="PPQ74095.1"/>
    <property type="molecule type" value="Genomic_DNA"/>
</dbReference>
<evidence type="ECO:0000256" key="5">
    <source>
        <dbReference type="ARBA" id="ARBA00023128"/>
    </source>
</evidence>
<comment type="caution">
    <text evidence="7">The sequence shown here is derived from an EMBL/GenBank/DDBJ whole genome shotgun (WGS) entry which is preliminary data.</text>
</comment>
<dbReference type="InParanoid" id="A0A409W6K8"/>
<keyword evidence="5" id="KW-0496">Mitochondrion</keyword>
<gene>
    <name evidence="7" type="ORF">CVT24_012940</name>
</gene>
<comment type="subcellular location">
    <subcellularLocation>
        <location evidence="1">Mitochondrion</location>
    </subcellularLocation>
</comment>
<keyword evidence="8" id="KW-1185">Reference proteome</keyword>
<name>A0A409W6K8_9AGAR</name>
<dbReference type="GO" id="GO:0005739">
    <property type="term" value="C:mitochondrion"/>
    <property type="evidence" value="ECO:0007669"/>
    <property type="project" value="UniProtKB-SubCell"/>
</dbReference>
<evidence type="ECO:0000256" key="2">
    <source>
        <dbReference type="ARBA" id="ARBA00005543"/>
    </source>
</evidence>
<dbReference type="SUPFAM" id="SSF56112">
    <property type="entry name" value="Protein kinase-like (PK-like)"/>
    <property type="match status" value="1"/>
</dbReference>
<accession>A0A409W6K8</accession>
<organism evidence="7 8">
    <name type="scientific">Panaeolus cyanescens</name>
    <dbReference type="NCBI Taxonomy" id="181874"/>
    <lineage>
        <taxon>Eukaryota</taxon>
        <taxon>Fungi</taxon>
        <taxon>Dikarya</taxon>
        <taxon>Basidiomycota</taxon>
        <taxon>Agaricomycotina</taxon>
        <taxon>Agaricomycetes</taxon>
        <taxon>Agaricomycetidae</taxon>
        <taxon>Agaricales</taxon>
        <taxon>Agaricineae</taxon>
        <taxon>Galeropsidaceae</taxon>
        <taxon>Panaeolus</taxon>
    </lineage>
</organism>
<reference evidence="7 8" key="1">
    <citation type="journal article" date="2018" name="Evol. Lett.">
        <title>Horizontal gene cluster transfer increased hallucinogenic mushroom diversity.</title>
        <authorList>
            <person name="Reynolds H.T."/>
            <person name="Vijayakumar V."/>
            <person name="Gluck-Thaler E."/>
            <person name="Korotkin H.B."/>
            <person name="Matheny P.B."/>
            <person name="Slot J.C."/>
        </authorList>
    </citation>
    <scope>NUCLEOTIDE SEQUENCE [LARGE SCALE GENOMIC DNA]</scope>
    <source>
        <strain evidence="7 8">2629</strain>
    </source>
</reference>
<dbReference type="OrthoDB" id="2968323at2759"/>
<keyword evidence="4" id="KW-0809">Transit peptide</keyword>
<comment type="similarity">
    <text evidence="2">Belongs to the AIM9 family.</text>
</comment>
<dbReference type="InterPro" id="IPR051035">
    <property type="entry name" value="Mito_inheritance_9"/>
</dbReference>
<evidence type="ECO:0000313" key="8">
    <source>
        <dbReference type="Proteomes" id="UP000284842"/>
    </source>
</evidence>
<dbReference type="InterPro" id="IPR011009">
    <property type="entry name" value="Kinase-like_dom_sf"/>
</dbReference>
<dbReference type="STRING" id="181874.A0A409W6K8"/>